<comment type="pathway">
    <text evidence="4 7">Amino-acid biosynthesis; L-proline biosynthesis; L-proline from L-glutamate 5-semialdehyde: step 1/1.</text>
</comment>
<dbReference type="PANTHER" id="PTHR11645:SF0">
    <property type="entry name" value="PYRROLINE-5-CARBOXYLATE REDUCTASE 3"/>
    <property type="match status" value="1"/>
</dbReference>
<evidence type="ECO:0000256" key="6">
    <source>
        <dbReference type="PIRSR" id="PIRSR000193-1"/>
    </source>
</evidence>
<dbReference type="Pfam" id="PF14748">
    <property type="entry name" value="P5CR_dimer"/>
    <property type="match status" value="1"/>
</dbReference>
<reference evidence="11" key="1">
    <citation type="submission" date="2016-08" db="EMBL/GenBank/DDBJ databases">
        <authorList>
            <person name="Merda D."/>
            <person name="Briand M."/>
            <person name="Taghouti G."/>
            <person name="Carrere S."/>
            <person name="Gouzy J."/>
            <person name="Portier P."/>
            <person name="Jacques M.-A."/>
            <person name="Fischer-Le Saux M."/>
        </authorList>
    </citation>
    <scope>NUCLEOTIDE SEQUENCE [LARGE SCALE GENOMIC DNA]</scope>
    <source>
        <strain evidence="11">CFBP1817</strain>
    </source>
</reference>
<evidence type="ECO:0000256" key="7">
    <source>
        <dbReference type="RuleBase" id="RU003903"/>
    </source>
</evidence>
<evidence type="ECO:0000256" key="2">
    <source>
        <dbReference type="ARBA" id="ARBA00022857"/>
    </source>
</evidence>
<dbReference type="Proteomes" id="UP000239939">
    <property type="component" value="Unassembled WGS sequence"/>
</dbReference>
<evidence type="ECO:0000256" key="3">
    <source>
        <dbReference type="ARBA" id="ARBA00023002"/>
    </source>
</evidence>
<dbReference type="Gene3D" id="1.10.3730.10">
    <property type="entry name" value="ProC C-terminal domain-like"/>
    <property type="match status" value="1"/>
</dbReference>
<dbReference type="GO" id="GO:0005737">
    <property type="term" value="C:cytoplasm"/>
    <property type="evidence" value="ECO:0007669"/>
    <property type="project" value="UniProtKB-SubCell"/>
</dbReference>
<proteinExistence type="inferred from homology"/>
<dbReference type="UniPathway" id="UPA00098">
    <property type="reaction ID" value="UER00361"/>
</dbReference>
<evidence type="ECO:0000256" key="5">
    <source>
        <dbReference type="NCBIfam" id="TIGR00112"/>
    </source>
</evidence>
<evidence type="ECO:0000259" key="9">
    <source>
        <dbReference type="Pfam" id="PF14748"/>
    </source>
</evidence>
<dbReference type="EMBL" id="MDEJ01000122">
    <property type="protein sequence ID" value="PPU90829.1"/>
    <property type="molecule type" value="Genomic_DNA"/>
</dbReference>
<feature type="binding site" evidence="6">
    <location>
        <begin position="104"/>
        <end position="107"/>
    </location>
    <ligand>
        <name>NADP(+)</name>
        <dbReference type="ChEBI" id="CHEBI:58349"/>
    </ligand>
</feature>
<feature type="domain" description="Pyrroline-5-carboxylate reductase catalytic N-terminal" evidence="8">
    <location>
        <begin position="41"/>
        <end position="134"/>
    </location>
</feature>
<comment type="similarity">
    <text evidence="1 4 7">Belongs to the pyrroline-5-carboxylate reductase family.</text>
</comment>
<comment type="function">
    <text evidence="4">Catalyzes the reduction of 1-pyrroline-5-carboxylate (PCA) to L-proline.</text>
</comment>
<dbReference type="FunFam" id="1.10.3730.10:FF:000001">
    <property type="entry name" value="Pyrroline-5-carboxylate reductase"/>
    <property type="match status" value="1"/>
</dbReference>
<dbReference type="GO" id="GO:0004735">
    <property type="term" value="F:pyrroline-5-carboxylate reductase activity"/>
    <property type="evidence" value="ECO:0007669"/>
    <property type="project" value="UniProtKB-UniRule"/>
</dbReference>
<keyword evidence="4" id="KW-0963">Cytoplasm</keyword>
<dbReference type="Gene3D" id="3.40.50.720">
    <property type="entry name" value="NAD(P)-binding Rossmann-like Domain"/>
    <property type="match status" value="1"/>
</dbReference>
<dbReference type="SUPFAM" id="SSF48179">
    <property type="entry name" value="6-phosphogluconate dehydrogenase C-terminal domain-like"/>
    <property type="match status" value="1"/>
</dbReference>
<dbReference type="AlphaFoldDB" id="A0A2S7EKX8"/>
<gene>
    <name evidence="4" type="primary">proC</name>
    <name evidence="10" type="ORF">XpopCFBP1817_16175</name>
</gene>
<protein>
    <recommendedName>
        <fullName evidence="4 5">Pyrroline-5-carboxylate reductase</fullName>
        <shortName evidence="4">P5C reductase</shortName>
        <shortName evidence="4">P5CR</shortName>
        <ecNumber evidence="4 5">1.5.1.2</ecNumber>
    </recommendedName>
    <alternativeName>
        <fullName evidence="4">PCA reductase</fullName>
    </alternativeName>
</protein>
<keyword evidence="4 7" id="KW-0641">Proline biosynthesis</keyword>
<evidence type="ECO:0000313" key="11">
    <source>
        <dbReference type="Proteomes" id="UP000239939"/>
    </source>
</evidence>
<dbReference type="PANTHER" id="PTHR11645">
    <property type="entry name" value="PYRROLINE-5-CARBOXYLATE REDUCTASE"/>
    <property type="match status" value="1"/>
</dbReference>
<dbReference type="InterPro" id="IPR000304">
    <property type="entry name" value="Pyrroline-COOH_reductase"/>
</dbReference>
<dbReference type="InterPro" id="IPR008927">
    <property type="entry name" value="6-PGluconate_DH-like_C_sf"/>
</dbReference>
<dbReference type="OrthoDB" id="9805754at2"/>
<organism evidence="10 11">
    <name type="scientific">Xanthomonas populi</name>
    <dbReference type="NCBI Taxonomy" id="53414"/>
    <lineage>
        <taxon>Bacteria</taxon>
        <taxon>Pseudomonadati</taxon>
        <taxon>Pseudomonadota</taxon>
        <taxon>Gammaproteobacteria</taxon>
        <taxon>Lysobacterales</taxon>
        <taxon>Lysobacteraceae</taxon>
        <taxon>Xanthomonas</taxon>
    </lineage>
</organism>
<dbReference type="SUPFAM" id="SSF51735">
    <property type="entry name" value="NAD(P)-binding Rossmann-fold domains"/>
    <property type="match status" value="1"/>
</dbReference>
<comment type="catalytic activity">
    <reaction evidence="4 7">
        <text>L-proline + NADP(+) = (S)-1-pyrroline-5-carboxylate + NADPH + 2 H(+)</text>
        <dbReference type="Rhea" id="RHEA:14109"/>
        <dbReference type="ChEBI" id="CHEBI:15378"/>
        <dbReference type="ChEBI" id="CHEBI:17388"/>
        <dbReference type="ChEBI" id="CHEBI:57783"/>
        <dbReference type="ChEBI" id="CHEBI:58349"/>
        <dbReference type="ChEBI" id="CHEBI:60039"/>
        <dbReference type="EC" id="1.5.1.2"/>
    </reaction>
</comment>
<dbReference type="InterPro" id="IPR053790">
    <property type="entry name" value="P5CR-like_CS"/>
</dbReference>
<sequence>MACRLFLIGRARRPLILLDLGTAMTLPCSPASSHPTAAVTAFVGGGNMARSLIAGLIRQGVSATSIRVAEPVTELREALSRDFGVRALENTRSALDGAAIWVLAVKPQVLPSVCAQLADLAQAQQPLLLSIAAGITATQLQRWSGGDLAVVRAMPNTPALLGAGVTGLFANTRVSNAQRAQATRLLDSAGVTVWIDDEAQMDAVTAVSGSGPAYVFLLAEAMEAAAQAQGLPADTARTLVLQTLLGAARMLTESGEAPELLRRRVTSPNGTTQAAIETFQTGGFEALTGKAIAAATERGRRLSAAND</sequence>
<comment type="subcellular location">
    <subcellularLocation>
        <location evidence="4">Cytoplasm</location>
    </subcellularLocation>
</comment>
<keyword evidence="3 4" id="KW-0560">Oxidoreductase</keyword>
<dbReference type="GO" id="GO:0055129">
    <property type="term" value="P:L-proline biosynthetic process"/>
    <property type="evidence" value="ECO:0007669"/>
    <property type="project" value="UniProtKB-UniRule"/>
</dbReference>
<dbReference type="PIRSF" id="PIRSF000193">
    <property type="entry name" value="Pyrrol-5-carb_rd"/>
    <property type="match status" value="1"/>
</dbReference>
<comment type="catalytic activity">
    <reaction evidence="4">
        <text>L-proline + NAD(+) = (S)-1-pyrroline-5-carboxylate + NADH + 2 H(+)</text>
        <dbReference type="Rhea" id="RHEA:14105"/>
        <dbReference type="ChEBI" id="CHEBI:15378"/>
        <dbReference type="ChEBI" id="CHEBI:17388"/>
        <dbReference type="ChEBI" id="CHEBI:57540"/>
        <dbReference type="ChEBI" id="CHEBI:57945"/>
        <dbReference type="ChEBI" id="CHEBI:60039"/>
        <dbReference type="EC" id="1.5.1.2"/>
    </reaction>
</comment>
<keyword evidence="11" id="KW-1185">Reference proteome</keyword>
<name>A0A2S7EKX8_9XANT</name>
<dbReference type="Pfam" id="PF03807">
    <property type="entry name" value="F420_oxidored"/>
    <property type="match status" value="1"/>
</dbReference>
<dbReference type="HAMAP" id="MF_01925">
    <property type="entry name" value="P5C_reductase"/>
    <property type="match status" value="1"/>
</dbReference>
<dbReference type="InterPro" id="IPR029036">
    <property type="entry name" value="P5CR_dimer"/>
</dbReference>
<keyword evidence="4 7" id="KW-0028">Amino-acid biosynthesis</keyword>
<evidence type="ECO:0000256" key="4">
    <source>
        <dbReference type="HAMAP-Rule" id="MF_01925"/>
    </source>
</evidence>
<evidence type="ECO:0000313" key="10">
    <source>
        <dbReference type="EMBL" id="PPU90829.1"/>
    </source>
</evidence>
<comment type="caution">
    <text evidence="10">The sequence shown here is derived from an EMBL/GenBank/DDBJ whole genome shotgun (WGS) entry which is preliminary data.</text>
</comment>
<feature type="domain" description="Pyrroline-5-carboxylate reductase dimerisation" evidence="9">
    <location>
        <begin position="198"/>
        <end position="301"/>
    </location>
</feature>
<dbReference type="PROSITE" id="PS00521">
    <property type="entry name" value="P5CR"/>
    <property type="match status" value="1"/>
</dbReference>
<dbReference type="EC" id="1.5.1.2" evidence="4 5"/>
<accession>A0A2S7EKX8</accession>
<dbReference type="InterPro" id="IPR028939">
    <property type="entry name" value="P5C_Rdtase_cat_N"/>
</dbReference>
<dbReference type="NCBIfam" id="TIGR00112">
    <property type="entry name" value="proC"/>
    <property type="match status" value="1"/>
</dbReference>
<dbReference type="InterPro" id="IPR036291">
    <property type="entry name" value="NAD(P)-bd_dom_sf"/>
</dbReference>
<keyword evidence="2 4" id="KW-0521">NADP</keyword>
<evidence type="ECO:0000256" key="1">
    <source>
        <dbReference type="ARBA" id="ARBA00005525"/>
    </source>
</evidence>
<evidence type="ECO:0000259" key="8">
    <source>
        <dbReference type="Pfam" id="PF03807"/>
    </source>
</evidence>